<dbReference type="InterPro" id="IPR036621">
    <property type="entry name" value="Anticodon-bd_dom_sf"/>
</dbReference>
<dbReference type="Proteomes" id="UP000198640">
    <property type="component" value="Unassembled WGS sequence"/>
</dbReference>
<dbReference type="InterPro" id="IPR045864">
    <property type="entry name" value="aa-tRNA-synth_II/BPL/LPL"/>
</dbReference>
<dbReference type="InterPro" id="IPR006195">
    <property type="entry name" value="aa-tRNA-synth_II"/>
</dbReference>
<evidence type="ECO:0000256" key="2">
    <source>
        <dbReference type="ARBA" id="ARBA00008226"/>
    </source>
</evidence>
<feature type="binding site" evidence="12">
    <location>
        <position position="132"/>
    </location>
    <ligand>
        <name>L-histidine</name>
        <dbReference type="ChEBI" id="CHEBI:57595"/>
    </ligand>
</feature>
<dbReference type="InterPro" id="IPR041715">
    <property type="entry name" value="HisRS-like_core"/>
</dbReference>
<dbReference type="GO" id="GO:0004821">
    <property type="term" value="F:histidine-tRNA ligase activity"/>
    <property type="evidence" value="ECO:0007669"/>
    <property type="project" value="UniProtKB-UniRule"/>
</dbReference>
<dbReference type="Pfam" id="PF03129">
    <property type="entry name" value="HGTP_anticodon"/>
    <property type="match status" value="1"/>
</dbReference>
<feature type="domain" description="Aminoacyl-transfer RNA synthetases class-II family profile" evidence="13">
    <location>
        <begin position="1"/>
        <end position="328"/>
    </location>
</feature>
<comment type="similarity">
    <text evidence="2 11">Belongs to the class-II aminoacyl-tRNA synthetase family.</text>
</comment>
<evidence type="ECO:0000256" key="12">
    <source>
        <dbReference type="PIRSR" id="PIRSR001549-1"/>
    </source>
</evidence>
<feature type="binding site" evidence="12">
    <location>
        <position position="128"/>
    </location>
    <ligand>
        <name>L-histidine</name>
        <dbReference type="ChEBI" id="CHEBI:57595"/>
    </ligand>
</feature>
<feature type="binding site" evidence="12">
    <location>
        <begin position="263"/>
        <end position="264"/>
    </location>
    <ligand>
        <name>L-histidine</name>
        <dbReference type="ChEBI" id="CHEBI:57595"/>
    </ligand>
</feature>
<dbReference type="EC" id="6.1.1.21" evidence="11"/>
<dbReference type="PANTHER" id="PTHR43707">
    <property type="entry name" value="HISTIDYL-TRNA SYNTHETASE"/>
    <property type="match status" value="1"/>
</dbReference>
<dbReference type="HAMAP" id="MF_00127">
    <property type="entry name" value="His_tRNA_synth"/>
    <property type="match status" value="1"/>
</dbReference>
<evidence type="ECO:0000256" key="3">
    <source>
        <dbReference type="ARBA" id="ARBA00011738"/>
    </source>
</evidence>
<evidence type="ECO:0000256" key="11">
    <source>
        <dbReference type="HAMAP-Rule" id="MF_00127"/>
    </source>
</evidence>
<evidence type="ECO:0000256" key="6">
    <source>
        <dbReference type="ARBA" id="ARBA00022741"/>
    </source>
</evidence>
<sequence length="420" mass="46924">MSNSIRAVRGMNDILPDETGLWAFFEDTIRQWLSAYGYRNLRTPIVEQTDLFVRSIGAVTDIVEKEMYTFIDHLNGESLTLRPEGTAACVRAVIEHNLLYAGPQRLYYSGPMFRHERPQKGRYRQFHQVGVEALGLAGPDIDAELILMCARLWRLLGIPDVRLEISTLGSVESRTVYRSRLINYLEKFADELDEDARRRLHSNPLRILDSKNPAMREILEGAPRLLDDLDEDSLKHFESLQQILRNQGINFEINLRLVRGLDYYNRTVFEWVTDKLGAQGTICAGGRYDGLIAQIGGKPAPACGFAMGVERILALMLENQVEGVAAVPDVYLVHQGEAATEFAWKVAETLRDEGFKVMQHCGGGSFKAQMKKADASGARFAAIIGDDEALAGEISIKPLREAAEQVKADLAEAAALLRNV</sequence>
<keyword evidence="8 11" id="KW-0648">Protein biosynthesis</keyword>
<evidence type="ECO:0000313" key="15">
    <source>
        <dbReference type="Proteomes" id="UP000198640"/>
    </source>
</evidence>
<dbReference type="InterPro" id="IPR004154">
    <property type="entry name" value="Anticodon-bd"/>
</dbReference>
<dbReference type="CDD" id="cd00773">
    <property type="entry name" value="HisRS-like_core"/>
    <property type="match status" value="1"/>
</dbReference>
<evidence type="ECO:0000256" key="7">
    <source>
        <dbReference type="ARBA" id="ARBA00022840"/>
    </source>
</evidence>
<dbReference type="AlphaFoldDB" id="A0A1H3G4P1"/>
<gene>
    <name evidence="11" type="primary">hisS</name>
    <name evidence="14" type="ORF">SAMN05421881_101415</name>
</gene>
<dbReference type="Pfam" id="PF13393">
    <property type="entry name" value="tRNA-synt_His"/>
    <property type="match status" value="1"/>
</dbReference>
<dbReference type="RefSeq" id="WP_090412859.1">
    <property type="nucleotide sequence ID" value="NZ_FNOY01000014.1"/>
</dbReference>
<dbReference type="FunFam" id="3.30.930.10:FF:000005">
    <property type="entry name" value="Histidine--tRNA ligase"/>
    <property type="match status" value="1"/>
</dbReference>
<dbReference type="InterPro" id="IPR004516">
    <property type="entry name" value="HisRS/HisZ"/>
</dbReference>
<dbReference type="InterPro" id="IPR015807">
    <property type="entry name" value="His-tRNA-ligase"/>
</dbReference>
<evidence type="ECO:0000256" key="8">
    <source>
        <dbReference type="ARBA" id="ARBA00022917"/>
    </source>
</evidence>
<keyword evidence="15" id="KW-1185">Reference proteome</keyword>
<evidence type="ECO:0000256" key="10">
    <source>
        <dbReference type="ARBA" id="ARBA00047639"/>
    </source>
</evidence>
<evidence type="ECO:0000256" key="1">
    <source>
        <dbReference type="ARBA" id="ARBA00004496"/>
    </source>
</evidence>
<evidence type="ECO:0000259" key="13">
    <source>
        <dbReference type="PROSITE" id="PS50862"/>
    </source>
</evidence>
<evidence type="ECO:0000256" key="5">
    <source>
        <dbReference type="ARBA" id="ARBA00022598"/>
    </source>
</evidence>
<dbReference type="NCBIfam" id="TIGR00442">
    <property type="entry name" value="hisS"/>
    <property type="match status" value="1"/>
</dbReference>
<dbReference type="InterPro" id="IPR033656">
    <property type="entry name" value="HisRS_anticodon"/>
</dbReference>
<dbReference type="PROSITE" id="PS50862">
    <property type="entry name" value="AA_TRNA_LIGASE_II"/>
    <property type="match status" value="1"/>
</dbReference>
<reference evidence="14 15" key="1">
    <citation type="submission" date="2016-10" db="EMBL/GenBank/DDBJ databases">
        <authorList>
            <person name="de Groot N.N."/>
        </authorList>
    </citation>
    <scope>NUCLEOTIDE SEQUENCE [LARGE SCALE GENOMIC DNA]</scope>
    <source>
        <strain evidence="14 15">Nm1</strain>
    </source>
</reference>
<dbReference type="EMBL" id="FNOY01000014">
    <property type="protein sequence ID" value="SDX98191.1"/>
    <property type="molecule type" value="Genomic_DNA"/>
</dbReference>
<evidence type="ECO:0000313" key="14">
    <source>
        <dbReference type="EMBL" id="SDX98191.1"/>
    </source>
</evidence>
<dbReference type="GO" id="GO:0005737">
    <property type="term" value="C:cytoplasm"/>
    <property type="evidence" value="ECO:0007669"/>
    <property type="project" value="UniProtKB-SubCell"/>
</dbReference>
<dbReference type="Gene3D" id="3.40.50.800">
    <property type="entry name" value="Anticodon-binding domain"/>
    <property type="match status" value="1"/>
</dbReference>
<dbReference type="STRING" id="44576.SAMN05421881_101415"/>
<dbReference type="GO" id="GO:0005524">
    <property type="term" value="F:ATP binding"/>
    <property type="evidence" value="ECO:0007669"/>
    <property type="project" value="UniProtKB-UniRule"/>
</dbReference>
<protein>
    <recommendedName>
        <fullName evidence="11">Histidine--tRNA ligase</fullName>
        <ecNumber evidence="11">6.1.1.21</ecNumber>
    </recommendedName>
    <alternativeName>
        <fullName evidence="11">Histidyl-tRNA synthetase</fullName>
        <shortName evidence="11">HisRS</shortName>
    </alternativeName>
</protein>
<name>A0A1H3G4P1_9PROT</name>
<proteinExistence type="inferred from homology"/>
<feature type="binding site" evidence="12">
    <location>
        <begin position="84"/>
        <end position="86"/>
    </location>
    <ligand>
        <name>L-histidine</name>
        <dbReference type="ChEBI" id="CHEBI:57595"/>
    </ligand>
</feature>
<dbReference type="PANTHER" id="PTHR43707:SF1">
    <property type="entry name" value="HISTIDINE--TRNA LIGASE, MITOCHONDRIAL-RELATED"/>
    <property type="match status" value="1"/>
</dbReference>
<dbReference type="CDD" id="cd00859">
    <property type="entry name" value="HisRS_anticodon"/>
    <property type="match status" value="1"/>
</dbReference>
<keyword evidence="4 11" id="KW-0963">Cytoplasm</keyword>
<keyword evidence="7 11" id="KW-0067">ATP-binding</keyword>
<dbReference type="OrthoDB" id="9800814at2"/>
<dbReference type="PIRSF" id="PIRSF001549">
    <property type="entry name" value="His-tRNA_synth"/>
    <property type="match status" value="1"/>
</dbReference>
<organism evidence="14 15">
    <name type="scientific">Nitrosomonas halophila</name>
    <dbReference type="NCBI Taxonomy" id="44576"/>
    <lineage>
        <taxon>Bacteria</taxon>
        <taxon>Pseudomonadati</taxon>
        <taxon>Pseudomonadota</taxon>
        <taxon>Betaproteobacteria</taxon>
        <taxon>Nitrosomonadales</taxon>
        <taxon>Nitrosomonadaceae</taxon>
        <taxon>Nitrosomonas</taxon>
    </lineage>
</organism>
<accession>A0A1H3G4P1</accession>
<evidence type="ECO:0000256" key="9">
    <source>
        <dbReference type="ARBA" id="ARBA00023146"/>
    </source>
</evidence>
<comment type="subunit">
    <text evidence="3 11">Homodimer.</text>
</comment>
<feature type="binding site" evidence="12">
    <location>
        <position position="114"/>
    </location>
    <ligand>
        <name>L-histidine</name>
        <dbReference type="ChEBI" id="CHEBI:57595"/>
    </ligand>
</feature>
<dbReference type="SUPFAM" id="SSF52954">
    <property type="entry name" value="Class II aaRS ABD-related"/>
    <property type="match status" value="1"/>
</dbReference>
<keyword evidence="6 11" id="KW-0547">Nucleotide-binding</keyword>
<feature type="binding site" evidence="12">
    <location>
        <position position="259"/>
    </location>
    <ligand>
        <name>L-histidine</name>
        <dbReference type="ChEBI" id="CHEBI:57595"/>
    </ligand>
</feature>
<keyword evidence="5 11" id="KW-0436">Ligase</keyword>
<evidence type="ECO:0000256" key="4">
    <source>
        <dbReference type="ARBA" id="ARBA00022490"/>
    </source>
</evidence>
<keyword evidence="9 11" id="KW-0030">Aminoacyl-tRNA synthetase</keyword>
<dbReference type="SUPFAM" id="SSF55681">
    <property type="entry name" value="Class II aaRS and biotin synthetases"/>
    <property type="match status" value="1"/>
</dbReference>
<dbReference type="GO" id="GO:0006427">
    <property type="term" value="P:histidyl-tRNA aminoacylation"/>
    <property type="evidence" value="ECO:0007669"/>
    <property type="project" value="UniProtKB-UniRule"/>
</dbReference>
<dbReference type="Gene3D" id="3.30.930.10">
    <property type="entry name" value="Bira Bifunctional Protein, Domain 2"/>
    <property type="match status" value="1"/>
</dbReference>
<comment type="catalytic activity">
    <reaction evidence="10 11">
        <text>tRNA(His) + L-histidine + ATP = L-histidyl-tRNA(His) + AMP + diphosphate + H(+)</text>
        <dbReference type="Rhea" id="RHEA:17313"/>
        <dbReference type="Rhea" id="RHEA-COMP:9665"/>
        <dbReference type="Rhea" id="RHEA-COMP:9689"/>
        <dbReference type="ChEBI" id="CHEBI:15378"/>
        <dbReference type="ChEBI" id="CHEBI:30616"/>
        <dbReference type="ChEBI" id="CHEBI:33019"/>
        <dbReference type="ChEBI" id="CHEBI:57595"/>
        <dbReference type="ChEBI" id="CHEBI:78442"/>
        <dbReference type="ChEBI" id="CHEBI:78527"/>
        <dbReference type="ChEBI" id="CHEBI:456215"/>
        <dbReference type="EC" id="6.1.1.21"/>
    </reaction>
</comment>
<comment type="subcellular location">
    <subcellularLocation>
        <location evidence="1 11">Cytoplasm</location>
    </subcellularLocation>
</comment>